<dbReference type="InterPro" id="IPR029044">
    <property type="entry name" value="Nucleotide-diphossugar_trans"/>
</dbReference>
<dbReference type="RefSeq" id="WP_219763239.1">
    <property type="nucleotide sequence ID" value="NZ_JAHYBZ010000004.1"/>
</dbReference>
<keyword evidence="2" id="KW-0808">Transferase</keyword>
<comment type="caution">
    <text evidence="2">The sequence shown here is derived from an EMBL/GenBank/DDBJ whole genome shotgun (WGS) entry which is preliminary data.</text>
</comment>
<dbReference type="SUPFAM" id="SSF53335">
    <property type="entry name" value="S-adenosyl-L-methionine-dependent methyltransferases"/>
    <property type="match status" value="1"/>
</dbReference>
<gene>
    <name evidence="2" type="ORF">KPL78_12215</name>
</gene>
<dbReference type="GO" id="GO:0032259">
    <property type="term" value="P:methylation"/>
    <property type="evidence" value="ECO:0007669"/>
    <property type="project" value="UniProtKB-KW"/>
</dbReference>
<name>A0ABS7A8J4_9PROT</name>
<dbReference type="Proteomes" id="UP001196565">
    <property type="component" value="Unassembled WGS sequence"/>
</dbReference>
<dbReference type="EMBL" id="JAHYBZ010000004">
    <property type="protein sequence ID" value="MBW6398620.1"/>
    <property type="molecule type" value="Genomic_DNA"/>
</dbReference>
<feature type="compositionally biased region" description="Basic and acidic residues" evidence="1">
    <location>
        <begin position="266"/>
        <end position="296"/>
    </location>
</feature>
<evidence type="ECO:0000313" key="3">
    <source>
        <dbReference type="Proteomes" id="UP001196565"/>
    </source>
</evidence>
<keyword evidence="2" id="KW-0489">Methyltransferase</keyword>
<feature type="region of interest" description="Disordered" evidence="1">
    <location>
        <begin position="256"/>
        <end position="306"/>
    </location>
</feature>
<dbReference type="SUPFAM" id="SSF53448">
    <property type="entry name" value="Nucleotide-diphospho-sugar transferases"/>
    <property type="match status" value="1"/>
</dbReference>
<evidence type="ECO:0000256" key="1">
    <source>
        <dbReference type="SAM" id="MobiDB-lite"/>
    </source>
</evidence>
<reference evidence="2 3" key="1">
    <citation type="submission" date="2021-07" db="EMBL/GenBank/DDBJ databases">
        <authorList>
            <person name="So Y."/>
        </authorList>
    </citation>
    <scope>NUCLEOTIDE SEQUENCE [LARGE SCALE GENOMIC DNA]</scope>
    <source>
        <strain evidence="2 3">HJA6</strain>
    </source>
</reference>
<evidence type="ECO:0000313" key="2">
    <source>
        <dbReference type="EMBL" id="MBW6398620.1"/>
    </source>
</evidence>
<dbReference type="GO" id="GO:0008168">
    <property type="term" value="F:methyltransferase activity"/>
    <property type="evidence" value="ECO:0007669"/>
    <property type="project" value="UniProtKB-KW"/>
</dbReference>
<keyword evidence="3" id="KW-1185">Reference proteome</keyword>
<sequence>MDSLLAATLAAVNPAGWPVRRIDRPGPPPAADGPAILIIPDSNDPAFDRTRRGLVEIGVIGGPHPVWIGATEPPPLPAGDNGALVISFYTRATRYEAFAERLRESLDRQGVGYELIGLDVPGTWEMVCAFKAEFIREQWGRTDRPVIWLDADATLVAPLGLLAAPGVDFAIAKHGGWKFSAGSILFGRSAAAEALLDRWVLRCRADPLMWDQNHLDAAWADVSAAMPLVTRWLPPSYFAIWDSYDAARFGPPVVMQHQASRGEAGAGRKKEAPPPQPEELRNDRRNSRWRRGDESRFNGVPERAPVSPSLGRQILRLAEGGLPLVDIGCGAGDLARSFPPGSYIGADTRPEALLAARSAMPDRTWRVLMEEYPFPAGGSVLLLDLLGQVGAAAQAEILARAAAAAPRLILCDRPGLAEVCTAAGWRVVSQEAAEDGRDAVVLNR</sequence>
<organism evidence="2 3">
    <name type="scientific">Roseomonas alba</name>
    <dbReference type="NCBI Taxonomy" id="2846776"/>
    <lineage>
        <taxon>Bacteria</taxon>
        <taxon>Pseudomonadati</taxon>
        <taxon>Pseudomonadota</taxon>
        <taxon>Alphaproteobacteria</taxon>
        <taxon>Acetobacterales</taxon>
        <taxon>Roseomonadaceae</taxon>
        <taxon>Roseomonas</taxon>
    </lineage>
</organism>
<accession>A0ABS7A8J4</accession>
<proteinExistence type="predicted"/>
<dbReference type="InterPro" id="IPR029063">
    <property type="entry name" value="SAM-dependent_MTases_sf"/>
</dbReference>
<dbReference type="Gene3D" id="3.40.50.150">
    <property type="entry name" value="Vaccinia Virus protein VP39"/>
    <property type="match status" value="1"/>
</dbReference>
<protein>
    <submittedName>
        <fullName evidence="2">Class I SAM-dependent methyltransferase</fullName>
    </submittedName>
</protein>